<evidence type="ECO:0000259" key="31">
    <source>
        <dbReference type="PROSITE" id="PS51285"/>
    </source>
</evidence>
<dbReference type="InterPro" id="IPR046349">
    <property type="entry name" value="C1-like_sf"/>
</dbReference>
<accession>A0A673C859</accession>
<sequence length="640" mass="72918">MADHHLHYNDSAGVGNRFARKGALRQKNVHEVKNHKFTARFFKQPTFCSHCTDFIWGFGKQGFQCQVCCFVVHKRCHEFVSFSCPGADKGPDTDDPRSKHKFKIHTYGSPTFCDHCGSLLYGLIHQGMKCDTCDMNVHKQCVVNVPSLCGTDHTERRGRLFLKIEVGGDRLHITVGEARNLIPMDPNGLSDPYVKLKLIPDPKNETKQKTRTIRSSLNPCWNESFTFKLKASDKDRRLSIEVWDWDRTTRNDFMGSMSFGVSELIKATTCGWYKLLNQEEGEYYNVPIPEDFQYGTKAGVSNSTYLGAAGGRVRVRLGNMDRVRLSDFNFLALLGKGSFGKVMLAEMKSTESLYAIKILKKDVVIQDDDVECTMVEKRVLAQRDKPPFLTQLHSCFQTVDRLYFVMEYINGGDLMYHIQRMGQLFIHTIYPAALDNVMLDSEGHIKIADFGMCKENMYEGMTTRTFCGTPDYIAPEIIAYQPYGKSVDWWAYGVLLYEMLAGQPPFDGEDEDELFQSIMEHNVSYPKSMSKEAVSICKGLMTKHPSKRLGCGPEGERDIKEQAFFRRIDWDRLASREIQPPFKPKVCGKGAENFDKFFTRTQPVLTPPDQLVIANIDQNEFAGFSYINPQFVPPSQHSVV</sequence>
<evidence type="ECO:0000313" key="33">
    <source>
        <dbReference type="Proteomes" id="UP000472271"/>
    </source>
</evidence>
<dbReference type="PROSITE" id="PS50011">
    <property type="entry name" value="PROTEIN_KINASE_DOM"/>
    <property type="match status" value="1"/>
</dbReference>
<evidence type="ECO:0000256" key="15">
    <source>
        <dbReference type="ARBA" id="ARBA00022777"/>
    </source>
</evidence>
<dbReference type="Gene3D" id="2.60.40.150">
    <property type="entry name" value="C2 domain"/>
    <property type="match status" value="1"/>
</dbReference>
<evidence type="ECO:0000256" key="17">
    <source>
        <dbReference type="ARBA" id="ARBA00022837"/>
    </source>
</evidence>
<keyword evidence="13 23" id="KW-0547">Nucleotide-binding</keyword>
<dbReference type="InterPro" id="IPR014375">
    <property type="entry name" value="Protein_kinase_C_a/b/g"/>
</dbReference>
<comment type="cofactor">
    <cofactor evidence="26">
        <name>Ca(2+)</name>
        <dbReference type="ChEBI" id="CHEBI:29108"/>
    </cofactor>
    <text evidence="26">Binds 3 Ca(2+) ions per subunit. The ions are bound to the C2 domain.</text>
</comment>
<evidence type="ECO:0000259" key="29">
    <source>
        <dbReference type="PROSITE" id="PS50011"/>
    </source>
</evidence>
<evidence type="ECO:0000256" key="18">
    <source>
        <dbReference type="ARBA" id="ARBA00022840"/>
    </source>
</evidence>
<evidence type="ECO:0000256" key="21">
    <source>
        <dbReference type="ARBA" id="ARBA00047272"/>
    </source>
</evidence>
<dbReference type="Proteomes" id="UP000472271">
    <property type="component" value="Chromosome 8"/>
</dbReference>
<feature type="domain" description="C2" evidence="28">
    <location>
        <begin position="156"/>
        <end position="273"/>
    </location>
</feature>
<proteinExistence type="inferred from homology"/>
<feature type="binding site" evidence="24">
    <location>
        <position position="243"/>
    </location>
    <ligand>
        <name>a 1,2-diacyl-sn-glycero-3-phospho-(1D-myo-inositol-4,5-bisphosphate)</name>
        <dbReference type="ChEBI" id="CHEBI:58456"/>
    </ligand>
</feature>
<dbReference type="InterPro" id="IPR011009">
    <property type="entry name" value="Kinase-like_dom_sf"/>
</dbReference>
<feature type="binding site" evidence="26">
    <location>
        <position position="245"/>
    </location>
    <ligand>
        <name>Ca(2+)</name>
        <dbReference type="ChEBI" id="CHEBI:29108"/>
        <label>1</label>
    </ligand>
</feature>
<dbReference type="CDD" id="cd20833">
    <property type="entry name" value="C1_cPKC_rpt1"/>
    <property type="match status" value="1"/>
</dbReference>
<dbReference type="Pfam" id="PF00130">
    <property type="entry name" value="C1_1"/>
    <property type="match status" value="2"/>
</dbReference>
<dbReference type="FunFam" id="3.30.60.20:FF:000006">
    <property type="entry name" value="Protein kinase C"/>
    <property type="match status" value="1"/>
</dbReference>
<dbReference type="InterPro" id="IPR000719">
    <property type="entry name" value="Prot_kinase_dom"/>
</dbReference>
<protein>
    <recommendedName>
        <fullName evidence="5 23">Protein kinase C</fullName>
        <ecNumber evidence="5 23">2.7.11.13</ecNumber>
    </recommendedName>
</protein>
<dbReference type="GO" id="GO:0005524">
    <property type="term" value="F:ATP binding"/>
    <property type="evidence" value="ECO:0007669"/>
    <property type="project" value="UniProtKB-UniRule"/>
</dbReference>
<dbReference type="Gene3D" id="3.30.200.20">
    <property type="entry name" value="Phosphorylase Kinase, domain 1"/>
    <property type="match status" value="2"/>
</dbReference>
<keyword evidence="33" id="KW-1185">Reference proteome</keyword>
<dbReference type="PROSITE" id="PS51285">
    <property type="entry name" value="AGC_KINASE_CTER"/>
    <property type="match status" value="1"/>
</dbReference>
<evidence type="ECO:0000256" key="12">
    <source>
        <dbReference type="ARBA" id="ARBA00022737"/>
    </source>
</evidence>
<keyword evidence="14" id="KW-0863">Zinc-finger</keyword>
<dbReference type="SMART" id="SM00109">
    <property type="entry name" value="C1"/>
    <property type="match status" value="2"/>
</dbReference>
<feature type="binding site" evidence="26">
    <location>
        <position position="184"/>
    </location>
    <ligand>
        <name>Ca(2+)</name>
        <dbReference type="ChEBI" id="CHEBI:29108"/>
        <label>1</label>
    </ligand>
</feature>
<feature type="binding site" evidence="26">
    <location>
        <position position="252"/>
    </location>
    <ligand>
        <name>Ca(2+)</name>
        <dbReference type="ChEBI" id="CHEBI:29108"/>
        <label>3</label>
    </ligand>
</feature>
<evidence type="ECO:0000256" key="20">
    <source>
        <dbReference type="ARBA" id="ARBA00023242"/>
    </source>
</evidence>
<feature type="domain" description="Phorbol-ester/DAG-type" evidence="30">
    <location>
        <begin position="34"/>
        <end position="84"/>
    </location>
</feature>
<evidence type="ECO:0000256" key="11">
    <source>
        <dbReference type="ARBA" id="ARBA00022723"/>
    </source>
</evidence>
<evidence type="ECO:0000256" key="27">
    <source>
        <dbReference type="PROSITE-ProRule" id="PRU10141"/>
    </source>
</evidence>
<keyword evidence="20" id="KW-0539">Nucleus</keyword>
<keyword evidence="6" id="KW-0963">Cytoplasm</keyword>
<dbReference type="SUPFAM" id="SSF56112">
    <property type="entry name" value="Protein kinase-like (PK-like)"/>
    <property type="match status" value="1"/>
</dbReference>
<keyword evidence="9 23" id="KW-0808">Transferase</keyword>
<dbReference type="InterPro" id="IPR000008">
    <property type="entry name" value="C2_dom"/>
</dbReference>
<dbReference type="FunFam" id="3.30.60.20:FF:000031">
    <property type="entry name" value="Protein kinase C alpha"/>
    <property type="match status" value="1"/>
</dbReference>
<evidence type="ECO:0000256" key="9">
    <source>
        <dbReference type="ARBA" id="ARBA00022679"/>
    </source>
</evidence>
<feature type="domain" description="Phorbol-ester/DAG-type" evidence="30">
    <location>
        <begin position="99"/>
        <end position="149"/>
    </location>
</feature>
<dbReference type="Pfam" id="PF00168">
    <property type="entry name" value="C2"/>
    <property type="match status" value="1"/>
</dbReference>
<dbReference type="PROSITE" id="PS00107">
    <property type="entry name" value="PROTEIN_KINASE_ATP"/>
    <property type="match status" value="1"/>
</dbReference>
<dbReference type="PRINTS" id="PR00008">
    <property type="entry name" value="DAGPEDOMAIN"/>
</dbReference>
<dbReference type="FunFam" id="3.30.200.20:FF:000080">
    <property type="entry name" value="Protein kinase C"/>
    <property type="match status" value="1"/>
</dbReference>
<dbReference type="CDD" id="cd20836">
    <property type="entry name" value="C1_cPKC_rpt2"/>
    <property type="match status" value="1"/>
</dbReference>
<keyword evidence="17 26" id="KW-0106">Calcium</keyword>
<dbReference type="PROSITE" id="PS00479">
    <property type="entry name" value="ZF_DAG_PE_1"/>
    <property type="match status" value="2"/>
</dbReference>
<dbReference type="GO" id="GO:0005737">
    <property type="term" value="C:cytoplasm"/>
    <property type="evidence" value="ECO:0007669"/>
    <property type="project" value="UniProtKB-SubCell"/>
</dbReference>
<evidence type="ECO:0000256" key="23">
    <source>
        <dbReference type="PIRNR" id="PIRNR000550"/>
    </source>
</evidence>
<keyword evidence="19" id="KW-0472">Membrane</keyword>
<dbReference type="GO" id="GO:0004697">
    <property type="term" value="F:diacylglycerol-dependent serine/threonine kinase activity"/>
    <property type="evidence" value="ECO:0007669"/>
    <property type="project" value="UniProtKB-EC"/>
</dbReference>
<keyword evidence="7 23" id="KW-0723">Serine/threonine-protein kinase</keyword>
<feature type="binding site" evidence="25 27">
    <location>
        <position position="357"/>
    </location>
    <ligand>
        <name>ATP</name>
        <dbReference type="ChEBI" id="CHEBI:30616"/>
    </ligand>
</feature>
<evidence type="ECO:0000259" key="28">
    <source>
        <dbReference type="PROSITE" id="PS50004"/>
    </source>
</evidence>
<dbReference type="SMART" id="SM00239">
    <property type="entry name" value="C2"/>
    <property type="match status" value="1"/>
</dbReference>
<dbReference type="InterPro" id="IPR017441">
    <property type="entry name" value="Protein_kinase_ATP_BS"/>
</dbReference>
<dbReference type="FunFam" id="1.10.510.10:FF:000023">
    <property type="entry name" value="Protein kinase C"/>
    <property type="match status" value="1"/>
</dbReference>
<dbReference type="PIRSF" id="PIRSF000550">
    <property type="entry name" value="PKC_alpha"/>
    <property type="match status" value="1"/>
</dbReference>
<dbReference type="InterPro" id="IPR017892">
    <property type="entry name" value="Pkinase_C"/>
</dbReference>
<dbReference type="PROSITE" id="PS50004">
    <property type="entry name" value="C2"/>
    <property type="match status" value="1"/>
</dbReference>
<dbReference type="AlphaFoldDB" id="A0A673C859"/>
<dbReference type="FunFam" id="3.30.200.20:FF:000103">
    <property type="entry name" value="Protein kinase C"/>
    <property type="match status" value="1"/>
</dbReference>
<dbReference type="GO" id="GO:0008270">
    <property type="term" value="F:zinc ion binding"/>
    <property type="evidence" value="ECO:0007669"/>
    <property type="project" value="UniProtKB-KW"/>
</dbReference>
<dbReference type="FunFam" id="2.60.40.150:FF:000012">
    <property type="entry name" value="Kinase C alpha type"/>
    <property type="match status" value="1"/>
</dbReference>
<dbReference type="Pfam" id="PF00069">
    <property type="entry name" value="Pkinase"/>
    <property type="match status" value="2"/>
</dbReference>
<evidence type="ECO:0000256" key="4">
    <source>
        <dbReference type="ARBA" id="ARBA00005490"/>
    </source>
</evidence>
<gene>
    <name evidence="32" type="primary">prkcab</name>
</gene>
<dbReference type="Ensembl" id="ENSSORT00005051394.1">
    <property type="protein sequence ID" value="ENSSORP00005050185.1"/>
    <property type="gene ID" value="ENSSORG00005022661.1"/>
</dbReference>
<dbReference type="InterPro" id="IPR035892">
    <property type="entry name" value="C2_domain_sf"/>
</dbReference>
<reference evidence="32" key="1">
    <citation type="submission" date="2019-06" db="EMBL/GenBank/DDBJ databases">
        <authorList>
            <consortium name="Wellcome Sanger Institute Data Sharing"/>
        </authorList>
    </citation>
    <scope>NUCLEOTIDE SEQUENCE [LARGE SCALE GENOMIC DNA]</scope>
</reference>
<keyword evidence="10" id="KW-0053">Apoptosis</keyword>
<dbReference type="SUPFAM" id="SSF57889">
    <property type="entry name" value="Cysteine-rich domain"/>
    <property type="match status" value="2"/>
</dbReference>
<comment type="catalytic activity">
    <reaction evidence="22">
        <text>L-seryl-[protein] + ATP = O-phospho-L-seryl-[protein] + ADP + H(+)</text>
        <dbReference type="Rhea" id="RHEA:17989"/>
        <dbReference type="Rhea" id="RHEA-COMP:9863"/>
        <dbReference type="Rhea" id="RHEA-COMP:11604"/>
        <dbReference type="ChEBI" id="CHEBI:15378"/>
        <dbReference type="ChEBI" id="CHEBI:29999"/>
        <dbReference type="ChEBI" id="CHEBI:30616"/>
        <dbReference type="ChEBI" id="CHEBI:83421"/>
        <dbReference type="ChEBI" id="CHEBI:456216"/>
        <dbReference type="EC" id="2.7.11.13"/>
    </reaction>
</comment>
<dbReference type="InterPro" id="IPR020454">
    <property type="entry name" value="DAG/PE-bd"/>
</dbReference>
<keyword evidence="12" id="KW-0677">Repeat</keyword>
<keyword evidence="11 26" id="KW-0479">Metal-binding</keyword>
<dbReference type="PRINTS" id="PR00360">
    <property type="entry name" value="C2DOMAIN"/>
</dbReference>
<evidence type="ECO:0000256" key="7">
    <source>
        <dbReference type="ARBA" id="ARBA00022527"/>
    </source>
</evidence>
<evidence type="ECO:0000256" key="3">
    <source>
        <dbReference type="ARBA" id="ARBA00004496"/>
    </source>
</evidence>
<evidence type="ECO:0000256" key="14">
    <source>
        <dbReference type="ARBA" id="ARBA00022771"/>
    </source>
</evidence>
<dbReference type="GO" id="GO:0005634">
    <property type="term" value="C:nucleus"/>
    <property type="evidence" value="ECO:0007669"/>
    <property type="project" value="UniProtKB-SubCell"/>
</dbReference>
<evidence type="ECO:0000256" key="25">
    <source>
        <dbReference type="PIRSR" id="PIRSR000550-3"/>
    </source>
</evidence>
<reference evidence="32" key="3">
    <citation type="submission" date="2025-09" db="UniProtKB">
        <authorList>
            <consortium name="Ensembl"/>
        </authorList>
    </citation>
    <scope>IDENTIFICATION</scope>
</reference>
<evidence type="ECO:0000256" key="19">
    <source>
        <dbReference type="ARBA" id="ARBA00023136"/>
    </source>
</evidence>
<dbReference type="InterPro" id="IPR000961">
    <property type="entry name" value="AGC-kinase_C"/>
</dbReference>
<feature type="binding site" evidence="26">
    <location>
        <position position="250"/>
    </location>
    <ligand>
        <name>Ca(2+)</name>
        <dbReference type="ChEBI" id="CHEBI:29108"/>
        <label>1</label>
    </ligand>
</feature>
<feature type="binding site" evidence="24">
    <location>
        <position position="193"/>
    </location>
    <ligand>
        <name>a 1,2-diacyl-sn-glycero-3-phospho-(1D-myo-inositol-4,5-bisphosphate)</name>
        <dbReference type="ChEBI" id="CHEBI:58456"/>
    </ligand>
</feature>
<feature type="domain" description="Protein kinase" evidence="29">
    <location>
        <begin position="328"/>
        <end position="565"/>
    </location>
</feature>
<reference evidence="32" key="2">
    <citation type="submission" date="2025-08" db="UniProtKB">
        <authorList>
            <consortium name="Ensembl"/>
        </authorList>
    </citation>
    <scope>IDENTIFICATION</scope>
</reference>
<dbReference type="SMART" id="SM00133">
    <property type="entry name" value="S_TK_X"/>
    <property type="match status" value="1"/>
</dbReference>
<dbReference type="InterPro" id="IPR002219">
    <property type="entry name" value="PKC_DAG/PE"/>
</dbReference>
<name>A0A673C859_9TELE</name>
<evidence type="ECO:0000256" key="24">
    <source>
        <dbReference type="PIRSR" id="PIRSR000550-2"/>
    </source>
</evidence>
<dbReference type="Gene3D" id="1.10.510.10">
    <property type="entry name" value="Transferase(Phosphotransferase) domain 1"/>
    <property type="match status" value="1"/>
</dbReference>
<keyword evidence="16" id="KW-0862">Zinc</keyword>
<dbReference type="Pfam" id="PF00433">
    <property type="entry name" value="Pkinase_C"/>
    <property type="match status" value="1"/>
</dbReference>
<keyword evidence="18 23" id="KW-0067">ATP-binding</keyword>
<feature type="domain" description="AGC-kinase C-terminal" evidence="31">
    <location>
        <begin position="566"/>
        <end position="636"/>
    </location>
</feature>
<dbReference type="Gene3D" id="3.30.60.20">
    <property type="match status" value="2"/>
</dbReference>
<organism evidence="32 33">
    <name type="scientific">Sphaeramia orbicularis</name>
    <name type="common">orbiculate cardinalfish</name>
    <dbReference type="NCBI Taxonomy" id="375764"/>
    <lineage>
        <taxon>Eukaryota</taxon>
        <taxon>Metazoa</taxon>
        <taxon>Chordata</taxon>
        <taxon>Craniata</taxon>
        <taxon>Vertebrata</taxon>
        <taxon>Euteleostomi</taxon>
        <taxon>Actinopterygii</taxon>
        <taxon>Neopterygii</taxon>
        <taxon>Teleostei</taxon>
        <taxon>Neoteleostei</taxon>
        <taxon>Acanthomorphata</taxon>
        <taxon>Gobiaria</taxon>
        <taxon>Kurtiformes</taxon>
        <taxon>Apogonoidei</taxon>
        <taxon>Apogonidae</taxon>
        <taxon>Apogoninae</taxon>
        <taxon>Sphaeramia</taxon>
    </lineage>
</organism>
<evidence type="ECO:0000256" key="8">
    <source>
        <dbReference type="ARBA" id="ARBA00022553"/>
    </source>
</evidence>
<evidence type="ECO:0000256" key="26">
    <source>
        <dbReference type="PIRSR" id="PIRSR000550-4"/>
    </source>
</evidence>
<keyword evidence="15 23" id="KW-0418">Kinase</keyword>
<dbReference type="PROSITE" id="PS50081">
    <property type="entry name" value="ZF_DAG_PE_2"/>
    <property type="match status" value="2"/>
</dbReference>
<evidence type="ECO:0000256" key="1">
    <source>
        <dbReference type="ARBA" id="ARBA00004123"/>
    </source>
</evidence>
<evidence type="ECO:0000256" key="22">
    <source>
        <dbReference type="ARBA" id="ARBA00047470"/>
    </source>
</evidence>
<evidence type="ECO:0000256" key="5">
    <source>
        <dbReference type="ARBA" id="ARBA00012429"/>
    </source>
</evidence>
<dbReference type="GO" id="GO:0016020">
    <property type="term" value="C:membrane"/>
    <property type="evidence" value="ECO:0007669"/>
    <property type="project" value="UniProtKB-SubCell"/>
</dbReference>
<comment type="subcellular location">
    <subcellularLocation>
        <location evidence="3">Cytoplasm</location>
    </subcellularLocation>
    <subcellularLocation>
        <location evidence="2">Membrane</location>
        <topology evidence="2">Peripheral membrane protein</topology>
    </subcellularLocation>
    <subcellularLocation>
        <location evidence="1">Nucleus</location>
    </subcellularLocation>
</comment>
<dbReference type="CDD" id="cd04026">
    <property type="entry name" value="C2_PKC_alpha_gamma"/>
    <property type="match status" value="1"/>
</dbReference>
<keyword evidence="8" id="KW-0597">Phosphoprotein</keyword>
<feature type="binding site" evidence="26">
    <location>
        <position position="244"/>
    </location>
    <ligand>
        <name>Ca(2+)</name>
        <dbReference type="ChEBI" id="CHEBI:29108"/>
        <label>1</label>
    </ligand>
</feature>
<dbReference type="GO" id="GO:0006915">
    <property type="term" value="P:apoptotic process"/>
    <property type="evidence" value="ECO:0007669"/>
    <property type="project" value="UniProtKB-KW"/>
</dbReference>
<comment type="catalytic activity">
    <reaction evidence="21 23">
        <text>L-threonyl-[protein] + ATP = O-phospho-L-threonyl-[protein] + ADP + H(+)</text>
        <dbReference type="Rhea" id="RHEA:46608"/>
        <dbReference type="Rhea" id="RHEA-COMP:11060"/>
        <dbReference type="Rhea" id="RHEA-COMP:11605"/>
        <dbReference type="ChEBI" id="CHEBI:15378"/>
        <dbReference type="ChEBI" id="CHEBI:30013"/>
        <dbReference type="ChEBI" id="CHEBI:30616"/>
        <dbReference type="ChEBI" id="CHEBI:61977"/>
        <dbReference type="ChEBI" id="CHEBI:456216"/>
        <dbReference type="EC" id="2.7.11.13"/>
    </reaction>
</comment>
<feature type="binding site" evidence="26">
    <location>
        <position position="191"/>
    </location>
    <ligand>
        <name>Ca(2+)</name>
        <dbReference type="ChEBI" id="CHEBI:29108"/>
        <label>1</label>
    </ligand>
</feature>
<comment type="similarity">
    <text evidence="4 23">Belongs to the protein kinase superfamily. AGC Ser/Thr protein kinase family. PKC subfamily.</text>
</comment>
<evidence type="ECO:0000256" key="10">
    <source>
        <dbReference type="ARBA" id="ARBA00022703"/>
    </source>
</evidence>
<feature type="binding site" evidence="25">
    <location>
        <begin position="334"/>
        <end position="342"/>
    </location>
    <ligand>
        <name>ATP</name>
        <dbReference type="ChEBI" id="CHEBI:30616"/>
    </ligand>
</feature>
<evidence type="ECO:0000256" key="6">
    <source>
        <dbReference type="ARBA" id="ARBA00022490"/>
    </source>
</evidence>
<dbReference type="EC" id="2.7.11.13" evidence="5 23"/>
<evidence type="ECO:0000256" key="13">
    <source>
        <dbReference type="ARBA" id="ARBA00022741"/>
    </source>
</evidence>
<evidence type="ECO:0000313" key="32">
    <source>
        <dbReference type="Ensembl" id="ENSSORP00005050185.1"/>
    </source>
</evidence>
<dbReference type="PANTHER" id="PTHR24351">
    <property type="entry name" value="RIBOSOMAL PROTEIN S6 KINASE"/>
    <property type="match status" value="1"/>
</dbReference>
<feature type="binding site" evidence="26">
    <location>
        <position position="185"/>
    </location>
    <ligand>
        <name>Ca(2+)</name>
        <dbReference type="ChEBI" id="CHEBI:29108"/>
        <label>1</label>
    </ligand>
</feature>
<evidence type="ECO:0000256" key="2">
    <source>
        <dbReference type="ARBA" id="ARBA00004170"/>
    </source>
</evidence>
<evidence type="ECO:0000259" key="30">
    <source>
        <dbReference type="PROSITE" id="PS50081"/>
    </source>
</evidence>
<feature type="binding site" evidence="26">
    <location>
        <position position="246"/>
    </location>
    <ligand>
        <name>Ca(2+)</name>
        <dbReference type="ChEBI" id="CHEBI:29108"/>
        <label>2</label>
    </ligand>
</feature>
<evidence type="ECO:0000256" key="16">
    <source>
        <dbReference type="ARBA" id="ARBA00022833"/>
    </source>
</evidence>
<dbReference type="SUPFAM" id="SSF49562">
    <property type="entry name" value="C2 domain (Calcium/lipid-binding domain, CaLB)"/>
    <property type="match status" value="1"/>
</dbReference>